<feature type="binding site" evidence="1">
    <location>
        <position position="453"/>
    </location>
    <ligand>
        <name>Mg(2+)</name>
        <dbReference type="ChEBI" id="CHEBI:18420"/>
        <label>1</label>
    </ligand>
</feature>
<dbReference type="Gene3D" id="1.10.4080.10">
    <property type="entry name" value="ADP-ribosylation/Crystallin J1"/>
    <property type="match status" value="2"/>
</dbReference>
<dbReference type="PANTHER" id="PTHR16222:SF28">
    <property type="entry name" value="ADP-RIBOSYLGLYCOHYDROLASE"/>
    <property type="match status" value="1"/>
</dbReference>
<sequence length="510" mass="56783">MTPIPSTQSTLTRPEIESRILGCLFGNAVGDAYGLATEFMSKESAFAHYGNGPIAFGGDEGHPVWIDSHRGKWDRNDFTDDTDQMLLILQSLQQTANGRLHPTVFARRLKEWSVIGFPEMETPPRGIGYTVGSTLSHPEFRYNPHRASFDIWNSRGRNLAANGAVMRTSVLGVESFWDETRVVENALAAAKVTHADPRSIISALIASVLISRLLRGGGTNEHADSARVWNPRLRDSEYHEELLEYLRRGTDIRTLDTLDPDYERDIGNEFKRKPVKQSVPPTIKYNFFNTVRGIVGGPSAPVSPKVEYSTKRPRAIARDNIGWAGLDNVGEHDAMTALARSVVSDYLFLIKETDVVPASVTITNPALQRTSEEQPRTIQERWAEQLQANCFPESLHKLELGDGEAMGYAYKCVGAGFYAVTRRIDPLPTDPNYEGTCGFFRGVTEVITLEAGDADTNMAVVGSLLGARHGLEGIPQNWWTGLKHFEFLTETFNEFLARVMDSYEEVQAQQ</sequence>
<dbReference type="Pfam" id="PF03747">
    <property type="entry name" value="ADP_ribosyl_GH"/>
    <property type="match status" value="2"/>
</dbReference>
<name>A0A9P3H1W5_9FUNG</name>
<reference evidence="2" key="2">
    <citation type="journal article" date="2022" name="Microbiol. Resour. Announc.">
        <title>Whole-Genome Sequence of Entomortierella parvispora E1425, a Mucoromycotan Fungus Associated with Burkholderiaceae-Related Endosymbiotic Bacteria.</title>
        <authorList>
            <person name="Herlambang A."/>
            <person name="Guo Y."/>
            <person name="Takashima Y."/>
            <person name="Narisawa K."/>
            <person name="Ohta H."/>
            <person name="Nishizawa T."/>
        </authorList>
    </citation>
    <scope>NUCLEOTIDE SEQUENCE</scope>
    <source>
        <strain evidence="2">E1425</strain>
    </source>
</reference>
<dbReference type="InterPro" id="IPR036705">
    <property type="entry name" value="Ribosyl_crysJ1_sf"/>
</dbReference>
<protein>
    <recommendedName>
        <fullName evidence="4">ADP-ribosylglycohydrolase</fullName>
    </recommendedName>
</protein>
<keyword evidence="3" id="KW-1185">Reference proteome</keyword>
<organism evidence="2 3">
    <name type="scientific">Entomortierella parvispora</name>
    <dbReference type="NCBI Taxonomy" id="205924"/>
    <lineage>
        <taxon>Eukaryota</taxon>
        <taxon>Fungi</taxon>
        <taxon>Fungi incertae sedis</taxon>
        <taxon>Mucoromycota</taxon>
        <taxon>Mortierellomycotina</taxon>
        <taxon>Mortierellomycetes</taxon>
        <taxon>Mortierellales</taxon>
        <taxon>Mortierellaceae</taxon>
        <taxon>Entomortierella</taxon>
    </lineage>
</organism>
<feature type="binding site" evidence="1">
    <location>
        <position position="456"/>
    </location>
    <ligand>
        <name>Mg(2+)</name>
        <dbReference type="ChEBI" id="CHEBI:18420"/>
        <label>1</label>
    </ligand>
</feature>
<keyword evidence="1" id="KW-0479">Metal-binding</keyword>
<evidence type="ECO:0000313" key="3">
    <source>
        <dbReference type="Proteomes" id="UP000827284"/>
    </source>
</evidence>
<reference evidence="2" key="1">
    <citation type="submission" date="2021-11" db="EMBL/GenBank/DDBJ databases">
        <authorList>
            <person name="Herlambang A."/>
            <person name="Guo Y."/>
            <person name="Takashima Y."/>
            <person name="Nishizawa T."/>
        </authorList>
    </citation>
    <scope>NUCLEOTIDE SEQUENCE</scope>
    <source>
        <strain evidence="2">E1425</strain>
    </source>
</reference>
<feature type="binding site" evidence="1">
    <location>
        <position position="81"/>
    </location>
    <ligand>
        <name>Mg(2+)</name>
        <dbReference type="ChEBI" id="CHEBI:18420"/>
        <label>1</label>
    </ligand>
</feature>
<dbReference type="Proteomes" id="UP000827284">
    <property type="component" value="Unassembled WGS sequence"/>
</dbReference>
<feature type="binding site" evidence="1">
    <location>
        <position position="455"/>
    </location>
    <ligand>
        <name>Mg(2+)</name>
        <dbReference type="ChEBI" id="CHEBI:18420"/>
        <label>1</label>
    </ligand>
</feature>
<dbReference type="PANTHER" id="PTHR16222">
    <property type="entry name" value="ADP-RIBOSYLGLYCOHYDROLASE"/>
    <property type="match status" value="1"/>
</dbReference>
<accession>A0A9P3H1W5</accession>
<evidence type="ECO:0008006" key="4">
    <source>
        <dbReference type="Google" id="ProtNLM"/>
    </source>
</evidence>
<keyword evidence="1" id="KW-0460">Magnesium</keyword>
<proteinExistence type="predicted"/>
<feature type="binding site" evidence="1">
    <location>
        <position position="80"/>
    </location>
    <ligand>
        <name>Mg(2+)</name>
        <dbReference type="ChEBI" id="CHEBI:18420"/>
        <label>1</label>
    </ligand>
</feature>
<dbReference type="InterPro" id="IPR050792">
    <property type="entry name" value="ADP-ribosylglycohydrolase"/>
</dbReference>
<evidence type="ECO:0000313" key="2">
    <source>
        <dbReference type="EMBL" id="GJJ68524.1"/>
    </source>
</evidence>
<dbReference type="InterPro" id="IPR005502">
    <property type="entry name" value="Ribosyl_crysJ1"/>
</dbReference>
<comment type="cofactor">
    <cofactor evidence="1">
        <name>Mg(2+)</name>
        <dbReference type="ChEBI" id="CHEBI:18420"/>
    </cofactor>
    <text evidence="1">Binds 2 magnesium ions per subunit.</text>
</comment>
<gene>
    <name evidence="2" type="ORF">EMPS_00870</name>
</gene>
<feature type="binding site" evidence="1">
    <location>
        <position position="79"/>
    </location>
    <ligand>
        <name>Mg(2+)</name>
        <dbReference type="ChEBI" id="CHEBI:18420"/>
        <label>1</label>
    </ligand>
</feature>
<comment type="caution">
    <text evidence="2">The sequence shown here is derived from an EMBL/GenBank/DDBJ whole genome shotgun (WGS) entry which is preliminary data.</text>
</comment>
<dbReference type="EMBL" id="BQFW01000002">
    <property type="protein sequence ID" value="GJJ68524.1"/>
    <property type="molecule type" value="Genomic_DNA"/>
</dbReference>
<dbReference type="AlphaFoldDB" id="A0A9P3H1W5"/>
<dbReference type="OrthoDB" id="2021138at2759"/>
<evidence type="ECO:0000256" key="1">
    <source>
        <dbReference type="PIRSR" id="PIRSR605502-1"/>
    </source>
</evidence>
<dbReference type="SUPFAM" id="SSF101478">
    <property type="entry name" value="ADP-ribosylglycohydrolase"/>
    <property type="match status" value="2"/>
</dbReference>
<dbReference type="GO" id="GO:0046872">
    <property type="term" value="F:metal ion binding"/>
    <property type="evidence" value="ECO:0007669"/>
    <property type="project" value="UniProtKB-KW"/>
</dbReference>